<keyword evidence="2 5" id="KW-0378">Hydrolase</keyword>
<dbReference type="PROSITE" id="PS00653">
    <property type="entry name" value="GLYCOSYL_HYDROL_F1_2"/>
    <property type="match status" value="1"/>
</dbReference>
<dbReference type="EC" id="3.2.1.21" evidence="5"/>
<evidence type="ECO:0000256" key="1">
    <source>
        <dbReference type="ARBA" id="ARBA00010838"/>
    </source>
</evidence>
<accession>A0A7W7WIN5</accession>
<dbReference type="InterPro" id="IPR001360">
    <property type="entry name" value="Glyco_hydro_1"/>
</dbReference>
<dbReference type="PANTHER" id="PTHR10353:SF36">
    <property type="entry name" value="LP05116P"/>
    <property type="match status" value="1"/>
</dbReference>
<gene>
    <name evidence="5" type="ORF">F4556_004522</name>
</gene>
<name>A0A7W7WIN5_9ACTN</name>
<proteinExistence type="inferred from homology"/>
<evidence type="ECO:0000256" key="4">
    <source>
        <dbReference type="RuleBase" id="RU003690"/>
    </source>
</evidence>
<evidence type="ECO:0000256" key="3">
    <source>
        <dbReference type="ARBA" id="ARBA00023295"/>
    </source>
</evidence>
<evidence type="ECO:0000313" key="5">
    <source>
        <dbReference type="EMBL" id="MBB4948987.1"/>
    </source>
</evidence>
<evidence type="ECO:0000313" key="6">
    <source>
        <dbReference type="Proteomes" id="UP000573327"/>
    </source>
</evidence>
<reference evidence="5 6" key="1">
    <citation type="submission" date="2020-08" db="EMBL/GenBank/DDBJ databases">
        <title>Sequencing the genomes of 1000 actinobacteria strains.</title>
        <authorList>
            <person name="Klenk H.-P."/>
        </authorList>
    </citation>
    <scope>NUCLEOTIDE SEQUENCE [LARGE SCALE GENOMIC DNA]</scope>
    <source>
        <strain evidence="5 6">DSM 44786</strain>
    </source>
</reference>
<dbReference type="GO" id="GO:0005829">
    <property type="term" value="C:cytosol"/>
    <property type="evidence" value="ECO:0007669"/>
    <property type="project" value="TreeGrafter"/>
</dbReference>
<organism evidence="5 6">
    <name type="scientific">Kitasatospora gansuensis</name>
    <dbReference type="NCBI Taxonomy" id="258050"/>
    <lineage>
        <taxon>Bacteria</taxon>
        <taxon>Bacillati</taxon>
        <taxon>Actinomycetota</taxon>
        <taxon>Actinomycetes</taxon>
        <taxon>Kitasatosporales</taxon>
        <taxon>Streptomycetaceae</taxon>
        <taxon>Kitasatospora</taxon>
    </lineage>
</organism>
<dbReference type="PANTHER" id="PTHR10353">
    <property type="entry name" value="GLYCOSYL HYDROLASE"/>
    <property type="match status" value="1"/>
</dbReference>
<comment type="caution">
    <text evidence="5">The sequence shown here is derived from an EMBL/GenBank/DDBJ whole genome shotgun (WGS) entry which is preliminary data.</text>
</comment>
<protein>
    <submittedName>
        <fullName evidence="5">Beta-glucosidase</fullName>
        <ecNumber evidence="5">3.2.1.21</ecNumber>
    </submittedName>
</protein>
<dbReference type="AlphaFoldDB" id="A0A7W7WIN5"/>
<keyword evidence="6" id="KW-1185">Reference proteome</keyword>
<dbReference type="EMBL" id="JACHJR010000001">
    <property type="protein sequence ID" value="MBB4948987.1"/>
    <property type="molecule type" value="Genomic_DNA"/>
</dbReference>
<evidence type="ECO:0000256" key="2">
    <source>
        <dbReference type="ARBA" id="ARBA00022801"/>
    </source>
</evidence>
<dbReference type="PRINTS" id="PR00131">
    <property type="entry name" value="GLHYDRLASE1"/>
</dbReference>
<dbReference type="Pfam" id="PF00232">
    <property type="entry name" value="Glyco_hydro_1"/>
    <property type="match status" value="2"/>
</dbReference>
<sequence length="396" mass="43361">MLACAKGIAFPDGFLFGTSTSAHQTEGGNTTSDWWQLEHRTGRIPEPSGDAADSYHRWPVDMDLLAELGFTDYRFGIEWARIEPEPGHFSRAALAHYRRMVDGALERGLRPMVTLHHFTLPRWFAERGGWRAPDAVERFARYVAATAPVITDGVRHVCTINEPNTVAALHTLTAADPPSAPGLPLPDPELTAVLIAAHRAAAAAVRAVSPRIQVGWSVANQCYQAVPGAEEVTAAYRHPREDVFLEAARADDWVGVQAYTRTRIGPRGPLPVREGAELTLTGREFYPEALGEAVRHTAEVVGDVPVIVTGNGLATRDDSRRISYTHQALRDLAAALADGLDIRGYLHRSALDGYEWGSYRPTFGLITVDPQSFLRVPKPSARWLGRIARSGFLPAP</sequence>
<keyword evidence="3 5" id="KW-0326">Glycosidase</keyword>
<dbReference type="SUPFAM" id="SSF51445">
    <property type="entry name" value="(Trans)glycosidases"/>
    <property type="match status" value="1"/>
</dbReference>
<dbReference type="InterPro" id="IPR017853">
    <property type="entry name" value="GH"/>
</dbReference>
<dbReference type="Proteomes" id="UP000573327">
    <property type="component" value="Unassembled WGS sequence"/>
</dbReference>
<dbReference type="RefSeq" id="WP_184919004.1">
    <property type="nucleotide sequence ID" value="NZ_JACHJR010000001.1"/>
</dbReference>
<dbReference type="Gene3D" id="3.20.20.80">
    <property type="entry name" value="Glycosidases"/>
    <property type="match status" value="2"/>
</dbReference>
<dbReference type="GO" id="GO:0008422">
    <property type="term" value="F:beta-glucosidase activity"/>
    <property type="evidence" value="ECO:0007669"/>
    <property type="project" value="UniProtKB-EC"/>
</dbReference>
<dbReference type="GO" id="GO:0016052">
    <property type="term" value="P:carbohydrate catabolic process"/>
    <property type="evidence" value="ECO:0007669"/>
    <property type="project" value="TreeGrafter"/>
</dbReference>
<comment type="similarity">
    <text evidence="1 4">Belongs to the glycosyl hydrolase 1 family.</text>
</comment>
<dbReference type="InterPro" id="IPR033132">
    <property type="entry name" value="GH_1_N_CS"/>
</dbReference>